<dbReference type="Proteomes" id="UP000295636">
    <property type="component" value="Unassembled WGS sequence"/>
</dbReference>
<dbReference type="EMBL" id="SMRT01000009">
    <property type="protein sequence ID" value="TDF95807.1"/>
    <property type="molecule type" value="Genomic_DNA"/>
</dbReference>
<sequence>MWKRLISFRYWGHVFRRIGPLLLSDKVPLWEKLMFAVPAVVYCVIPDVMPFIPVDDIAVTLFLMNFFTQRAERKYLKEASAATTT</sequence>
<name>A0A4R5KMH1_9BACL</name>
<evidence type="ECO:0000313" key="1">
    <source>
        <dbReference type="EMBL" id="TDF95807.1"/>
    </source>
</evidence>
<dbReference type="OrthoDB" id="2657769at2"/>
<proteinExistence type="predicted"/>
<reference evidence="1 2" key="1">
    <citation type="submission" date="2019-03" db="EMBL/GenBank/DDBJ databases">
        <title>This is whole genome sequence of Paenibacillus sp MS74 strain.</title>
        <authorList>
            <person name="Trinh H.N."/>
        </authorList>
    </citation>
    <scope>NUCLEOTIDE SEQUENCE [LARGE SCALE GENOMIC DNA]</scope>
    <source>
        <strain evidence="1 2">MS74</strain>
    </source>
</reference>
<keyword evidence="2" id="KW-1185">Reference proteome</keyword>
<accession>A0A4R5KMH1</accession>
<comment type="caution">
    <text evidence="1">The sequence shown here is derived from an EMBL/GenBank/DDBJ whole genome shotgun (WGS) entry which is preliminary data.</text>
</comment>
<dbReference type="RefSeq" id="WP_133230946.1">
    <property type="nucleotide sequence ID" value="NZ_SMRT01000009.1"/>
</dbReference>
<evidence type="ECO:0000313" key="2">
    <source>
        <dbReference type="Proteomes" id="UP000295636"/>
    </source>
</evidence>
<protein>
    <recommendedName>
        <fullName evidence="3">DUF1232 domain-containing protein</fullName>
    </recommendedName>
</protein>
<organism evidence="1 2">
    <name type="scientific">Paenibacillus piri</name>
    <dbReference type="NCBI Taxonomy" id="2547395"/>
    <lineage>
        <taxon>Bacteria</taxon>
        <taxon>Bacillati</taxon>
        <taxon>Bacillota</taxon>
        <taxon>Bacilli</taxon>
        <taxon>Bacillales</taxon>
        <taxon>Paenibacillaceae</taxon>
        <taxon>Paenibacillus</taxon>
    </lineage>
</organism>
<dbReference type="AlphaFoldDB" id="A0A4R5KMH1"/>
<evidence type="ECO:0008006" key="3">
    <source>
        <dbReference type="Google" id="ProtNLM"/>
    </source>
</evidence>
<gene>
    <name evidence="1" type="ORF">E1757_18910</name>
</gene>